<comment type="caution">
    <text evidence="2">The sequence shown here is derived from an EMBL/GenBank/DDBJ whole genome shotgun (WGS) entry which is preliminary data.</text>
</comment>
<accession>A0A1X0N7G5</accession>
<sequence length="61" mass="6416">MSKSALSFMILALMAVAVDLLLPAHAQALSTAAKIGAGIFASLFVVALVVGRRFKFDPVLR</sequence>
<organism evidence="2 3">
    <name type="scientific">Pseudomonas floridensis</name>
    <dbReference type="NCBI Taxonomy" id="1958950"/>
    <lineage>
        <taxon>Bacteria</taxon>
        <taxon>Pseudomonadati</taxon>
        <taxon>Pseudomonadota</taxon>
        <taxon>Gammaproteobacteria</taxon>
        <taxon>Pseudomonadales</taxon>
        <taxon>Pseudomonadaceae</taxon>
        <taxon>Pseudomonas</taxon>
    </lineage>
</organism>
<protein>
    <submittedName>
        <fullName evidence="2">Uncharacterized protein</fullName>
    </submittedName>
</protein>
<keyword evidence="1" id="KW-0812">Transmembrane</keyword>
<gene>
    <name evidence="2" type="ORF">BZK31_09790</name>
</gene>
<dbReference type="AlphaFoldDB" id="A0A1X0N7G5"/>
<evidence type="ECO:0000313" key="3">
    <source>
        <dbReference type="Proteomes" id="UP000192815"/>
    </source>
</evidence>
<keyword evidence="1" id="KW-1133">Transmembrane helix</keyword>
<evidence type="ECO:0000256" key="1">
    <source>
        <dbReference type="SAM" id="Phobius"/>
    </source>
</evidence>
<dbReference type="OrthoDB" id="7031296at2"/>
<dbReference type="Proteomes" id="UP000192815">
    <property type="component" value="Unassembled WGS sequence"/>
</dbReference>
<evidence type="ECO:0000313" key="2">
    <source>
        <dbReference type="EMBL" id="ORC59672.1"/>
    </source>
</evidence>
<reference evidence="3" key="1">
    <citation type="submission" date="2017-02" db="EMBL/GenBank/DDBJ databases">
        <title>Pseudomonas floridae sp. nov., a novel pathogenic bacterial species isolated from tomato.</title>
        <authorList>
            <person name="Timilsina S."/>
            <person name="Vallad G.E."/>
            <person name="Jones J.B."/>
        </authorList>
    </citation>
    <scope>NUCLEOTIDE SEQUENCE [LARGE SCALE GENOMIC DNA]</scope>
    <source>
        <strain evidence="3">GEV388</strain>
    </source>
</reference>
<keyword evidence="3" id="KW-1185">Reference proteome</keyword>
<keyword evidence="1" id="KW-0472">Membrane</keyword>
<dbReference type="InterPro" id="IPR049711">
    <property type="entry name" value="PA3371-like"/>
</dbReference>
<name>A0A1X0N7G5_9PSED</name>
<dbReference type="EMBL" id="MUIO01000026">
    <property type="protein sequence ID" value="ORC59672.1"/>
    <property type="molecule type" value="Genomic_DNA"/>
</dbReference>
<feature type="transmembrane region" description="Helical" evidence="1">
    <location>
        <begin position="36"/>
        <end position="54"/>
    </location>
</feature>
<proteinExistence type="predicted"/>
<dbReference type="RefSeq" id="WP_083182489.1">
    <property type="nucleotide sequence ID" value="NZ_CBCRZR010000009.1"/>
</dbReference>
<dbReference type="NCBIfam" id="NF041882">
    <property type="entry name" value="PA3371_fam"/>
    <property type="match status" value="1"/>
</dbReference>